<comment type="caution">
    <text evidence="2">The sequence shown here is derived from an EMBL/GenBank/DDBJ whole genome shotgun (WGS) entry which is preliminary data.</text>
</comment>
<feature type="compositionally biased region" description="Low complexity" evidence="1">
    <location>
        <begin position="135"/>
        <end position="144"/>
    </location>
</feature>
<evidence type="ECO:0000256" key="1">
    <source>
        <dbReference type="SAM" id="MobiDB-lite"/>
    </source>
</evidence>
<evidence type="ECO:0000313" key="2">
    <source>
        <dbReference type="EMBL" id="TNN73076.1"/>
    </source>
</evidence>
<sequence length="268" mass="28648">MESRVRAASFIFISASCRVISGTASSRLLSGASLASAEVQASTSASRAAASTAGASLCCDSDSPSGGSGVMSLNASQVSSENEPAAVAATGSESVLVSRRRGRFLGSSSPSREETDDFEDLSDFSSLSSREESDGSSSSSLCSSNDDRSLVWTELTVMSLRPSSSLPLLLCLLLSSRLNLFHLHLLYQPLLPQIHVLLRVLRLHFERLDLCRQLLCILDCMGSSWPLRPLSELALELASWLREVMVSRMDMALLVEVVAGADDEAVQI</sequence>
<protein>
    <submittedName>
        <fullName evidence="2">Uncharacterized protein</fullName>
    </submittedName>
</protein>
<organism evidence="2 3">
    <name type="scientific">Liparis tanakae</name>
    <name type="common">Tanaka's snailfish</name>
    <dbReference type="NCBI Taxonomy" id="230148"/>
    <lineage>
        <taxon>Eukaryota</taxon>
        <taxon>Metazoa</taxon>
        <taxon>Chordata</taxon>
        <taxon>Craniata</taxon>
        <taxon>Vertebrata</taxon>
        <taxon>Euteleostomi</taxon>
        <taxon>Actinopterygii</taxon>
        <taxon>Neopterygii</taxon>
        <taxon>Teleostei</taxon>
        <taxon>Neoteleostei</taxon>
        <taxon>Acanthomorphata</taxon>
        <taxon>Eupercaria</taxon>
        <taxon>Perciformes</taxon>
        <taxon>Cottioidei</taxon>
        <taxon>Cottales</taxon>
        <taxon>Liparidae</taxon>
        <taxon>Liparis</taxon>
    </lineage>
</organism>
<keyword evidence="3" id="KW-1185">Reference proteome</keyword>
<proteinExistence type="predicted"/>
<reference evidence="2 3" key="1">
    <citation type="submission" date="2019-03" db="EMBL/GenBank/DDBJ databases">
        <title>First draft genome of Liparis tanakae, snailfish: a comprehensive survey of snailfish specific genes.</title>
        <authorList>
            <person name="Kim W."/>
            <person name="Song I."/>
            <person name="Jeong J.-H."/>
            <person name="Kim D."/>
            <person name="Kim S."/>
            <person name="Ryu S."/>
            <person name="Song J.Y."/>
            <person name="Lee S.K."/>
        </authorList>
    </citation>
    <scope>NUCLEOTIDE SEQUENCE [LARGE SCALE GENOMIC DNA]</scope>
    <source>
        <tissue evidence="2">Muscle</tissue>
    </source>
</reference>
<evidence type="ECO:0000313" key="3">
    <source>
        <dbReference type="Proteomes" id="UP000314294"/>
    </source>
</evidence>
<dbReference type="Proteomes" id="UP000314294">
    <property type="component" value="Unassembled WGS sequence"/>
</dbReference>
<dbReference type="EMBL" id="SRLO01000129">
    <property type="protein sequence ID" value="TNN73076.1"/>
    <property type="molecule type" value="Genomic_DNA"/>
</dbReference>
<name>A0A4Z2I4T0_9TELE</name>
<gene>
    <name evidence="2" type="ORF">EYF80_016746</name>
</gene>
<accession>A0A4Z2I4T0</accession>
<dbReference type="AlphaFoldDB" id="A0A4Z2I4T0"/>
<feature type="region of interest" description="Disordered" evidence="1">
    <location>
        <begin position="105"/>
        <end position="145"/>
    </location>
</feature>
<dbReference type="PROSITE" id="PS51257">
    <property type="entry name" value="PROKAR_LIPOPROTEIN"/>
    <property type="match status" value="1"/>
</dbReference>